<organism evidence="2 3">
    <name type="scientific">Nocardiopsis metallicus</name>
    <dbReference type="NCBI Taxonomy" id="179819"/>
    <lineage>
        <taxon>Bacteria</taxon>
        <taxon>Bacillati</taxon>
        <taxon>Actinomycetota</taxon>
        <taxon>Actinomycetes</taxon>
        <taxon>Streptosporangiales</taxon>
        <taxon>Nocardiopsidaceae</taxon>
        <taxon>Nocardiopsis</taxon>
    </lineage>
</organism>
<protein>
    <submittedName>
        <fullName evidence="2">Uncharacterized protein</fullName>
    </submittedName>
</protein>
<comment type="caution">
    <text evidence="2">The sequence shown here is derived from an EMBL/GenBank/DDBJ whole genome shotgun (WGS) entry which is preliminary data.</text>
</comment>
<dbReference type="RefSeq" id="WP_184366308.1">
    <property type="nucleotide sequence ID" value="NZ_BAAAKM010000032.1"/>
</dbReference>
<feature type="region of interest" description="Disordered" evidence="1">
    <location>
        <begin position="1"/>
        <end position="95"/>
    </location>
</feature>
<feature type="compositionally biased region" description="Basic and acidic residues" evidence="1">
    <location>
        <begin position="8"/>
        <end position="25"/>
    </location>
</feature>
<feature type="compositionally biased region" description="Basic and acidic residues" evidence="1">
    <location>
        <begin position="41"/>
        <end position="53"/>
    </location>
</feature>
<dbReference type="AlphaFoldDB" id="A0A840W7I2"/>
<sequence length="95" mass="10792">MQRVHHPHDHEDQHRADHQGTRGEQPECEQGVGAAALRQEQQAKDRETERDRTPLPQDSAPSSWKREMPRTTSSEPPVTRLAPGNALARQDVRSQ</sequence>
<keyword evidence="3" id="KW-1185">Reference proteome</keyword>
<gene>
    <name evidence="2" type="ORF">HNR07_004106</name>
</gene>
<proteinExistence type="predicted"/>
<accession>A0A840W7I2</accession>
<dbReference type="Proteomes" id="UP000579647">
    <property type="component" value="Unassembled WGS sequence"/>
</dbReference>
<evidence type="ECO:0000313" key="3">
    <source>
        <dbReference type="Proteomes" id="UP000579647"/>
    </source>
</evidence>
<name>A0A840W7I2_9ACTN</name>
<dbReference type="EMBL" id="JACHDO010000001">
    <property type="protein sequence ID" value="MBB5492969.1"/>
    <property type="molecule type" value="Genomic_DNA"/>
</dbReference>
<evidence type="ECO:0000256" key="1">
    <source>
        <dbReference type="SAM" id="MobiDB-lite"/>
    </source>
</evidence>
<evidence type="ECO:0000313" key="2">
    <source>
        <dbReference type="EMBL" id="MBB5492969.1"/>
    </source>
</evidence>
<reference evidence="2 3" key="1">
    <citation type="submission" date="2020-08" db="EMBL/GenBank/DDBJ databases">
        <title>Sequencing the genomes of 1000 actinobacteria strains.</title>
        <authorList>
            <person name="Klenk H.-P."/>
        </authorList>
    </citation>
    <scope>NUCLEOTIDE SEQUENCE [LARGE SCALE GENOMIC DNA]</scope>
    <source>
        <strain evidence="2 3">DSM 44598</strain>
    </source>
</reference>